<dbReference type="AlphaFoldDB" id="A0A7Y9LD44"/>
<dbReference type="EMBL" id="JACCBU010000001">
    <property type="protein sequence ID" value="NYE72508.1"/>
    <property type="molecule type" value="Genomic_DNA"/>
</dbReference>
<feature type="compositionally biased region" description="Basic and acidic residues" evidence="1">
    <location>
        <begin position="45"/>
        <end position="54"/>
    </location>
</feature>
<dbReference type="Proteomes" id="UP000569914">
    <property type="component" value="Unassembled WGS sequence"/>
</dbReference>
<accession>A0A7Y9LD44</accession>
<organism evidence="2 3">
    <name type="scientific">Microlunatus parietis</name>
    <dbReference type="NCBI Taxonomy" id="682979"/>
    <lineage>
        <taxon>Bacteria</taxon>
        <taxon>Bacillati</taxon>
        <taxon>Actinomycetota</taxon>
        <taxon>Actinomycetes</taxon>
        <taxon>Propionibacteriales</taxon>
        <taxon>Propionibacteriaceae</taxon>
        <taxon>Microlunatus</taxon>
    </lineage>
</organism>
<dbReference type="RefSeq" id="WP_179753357.1">
    <property type="nucleotide sequence ID" value="NZ_JACCBU010000001.1"/>
</dbReference>
<proteinExistence type="predicted"/>
<name>A0A7Y9LD44_9ACTN</name>
<feature type="compositionally biased region" description="Basic and acidic residues" evidence="1">
    <location>
        <begin position="1"/>
        <end position="38"/>
    </location>
</feature>
<protein>
    <submittedName>
        <fullName evidence="2">Uncharacterized protein</fullName>
    </submittedName>
</protein>
<evidence type="ECO:0000256" key="1">
    <source>
        <dbReference type="SAM" id="MobiDB-lite"/>
    </source>
</evidence>
<feature type="compositionally biased region" description="Basic and acidic residues" evidence="1">
    <location>
        <begin position="64"/>
        <end position="78"/>
    </location>
</feature>
<evidence type="ECO:0000313" key="2">
    <source>
        <dbReference type="EMBL" id="NYE72508.1"/>
    </source>
</evidence>
<feature type="region of interest" description="Disordered" evidence="1">
    <location>
        <begin position="95"/>
        <end position="176"/>
    </location>
</feature>
<feature type="compositionally biased region" description="Basic and acidic residues" evidence="1">
    <location>
        <begin position="155"/>
        <end position="169"/>
    </location>
</feature>
<feature type="region of interest" description="Disordered" evidence="1">
    <location>
        <begin position="206"/>
        <end position="228"/>
    </location>
</feature>
<sequence length="283" mass="32428">MRIDRPSGRPDDPGEIERPRPPEPVQEDRSRYALRDDNGLTPAEYIREWNKKVDSGQAETEQVDAERPRRDPVMRDADGMTAAELRFERNKRIDEAKAATDMSAPVEKVEPSAEPRRDSVMRDSNGLTPVEYIRQHNRRIKEDAEKSAPEPANEGDEKPEKQREFKTLTEEFGESRTFSTFDAARRASIREHGPRPGQDLHHLVERSQARPERSGFTPEQIHSSDNLGWLDRPVHEKITARYNKGIPGFSHLRDSLDGLPFETQHAFGRNVVDEEIGKYRGDA</sequence>
<keyword evidence="3" id="KW-1185">Reference proteome</keyword>
<evidence type="ECO:0000313" key="3">
    <source>
        <dbReference type="Proteomes" id="UP000569914"/>
    </source>
</evidence>
<feature type="compositionally biased region" description="Basic and acidic residues" evidence="1">
    <location>
        <begin position="107"/>
        <end position="121"/>
    </location>
</feature>
<reference evidence="2 3" key="1">
    <citation type="submission" date="2020-07" db="EMBL/GenBank/DDBJ databases">
        <title>Sequencing the genomes of 1000 actinobacteria strains.</title>
        <authorList>
            <person name="Klenk H.-P."/>
        </authorList>
    </citation>
    <scope>NUCLEOTIDE SEQUENCE [LARGE SCALE GENOMIC DNA]</scope>
    <source>
        <strain evidence="2 3">DSM 22083</strain>
    </source>
</reference>
<feature type="region of interest" description="Disordered" evidence="1">
    <location>
        <begin position="1"/>
        <end position="81"/>
    </location>
</feature>
<gene>
    <name evidence="2" type="ORF">BKA15_003837</name>
</gene>
<comment type="caution">
    <text evidence="2">The sequence shown here is derived from an EMBL/GenBank/DDBJ whole genome shotgun (WGS) entry which is preliminary data.</text>
</comment>